<organism evidence="2 3">
    <name type="scientific">Candidatus Aquicultor secundus</name>
    <dbReference type="NCBI Taxonomy" id="1973895"/>
    <lineage>
        <taxon>Bacteria</taxon>
        <taxon>Bacillati</taxon>
        <taxon>Actinomycetota</taxon>
        <taxon>Candidatus Aquicultoria</taxon>
        <taxon>Candidatus Aquicultorales</taxon>
        <taxon>Candidatus Aquicultoraceae</taxon>
        <taxon>Candidatus Aquicultor</taxon>
    </lineage>
</organism>
<dbReference type="Pfam" id="PF03454">
    <property type="entry name" value="MoeA_C"/>
    <property type="match status" value="1"/>
</dbReference>
<protein>
    <recommendedName>
        <fullName evidence="1">MoeA C-terminal domain-containing protein</fullName>
    </recommendedName>
</protein>
<dbReference type="AlphaFoldDB" id="A0A2M7T9W7"/>
<evidence type="ECO:0000313" key="3">
    <source>
        <dbReference type="Proteomes" id="UP000230956"/>
    </source>
</evidence>
<evidence type="ECO:0000259" key="1">
    <source>
        <dbReference type="Pfam" id="PF03454"/>
    </source>
</evidence>
<name>A0A2M7T9W7_9ACTN</name>
<dbReference type="Proteomes" id="UP000230956">
    <property type="component" value="Unassembled WGS sequence"/>
</dbReference>
<dbReference type="SUPFAM" id="SSF63867">
    <property type="entry name" value="MoeA C-terminal domain-like"/>
    <property type="match status" value="1"/>
</dbReference>
<dbReference type="InterPro" id="IPR036688">
    <property type="entry name" value="MoeA_C_domain_IV_sf"/>
</dbReference>
<accession>A0A2M7T9W7</accession>
<reference evidence="3" key="1">
    <citation type="submission" date="2017-09" db="EMBL/GenBank/DDBJ databases">
        <title>Depth-based differentiation of microbial function through sediment-hosted aquifers and enrichment of novel symbionts in the deep terrestrial subsurface.</title>
        <authorList>
            <person name="Probst A.J."/>
            <person name="Ladd B."/>
            <person name="Jarett J.K."/>
            <person name="Geller-Mcgrath D.E."/>
            <person name="Sieber C.M.K."/>
            <person name="Emerson J.B."/>
            <person name="Anantharaman K."/>
            <person name="Thomas B.C."/>
            <person name="Malmstrom R."/>
            <person name="Stieglmeier M."/>
            <person name="Klingl A."/>
            <person name="Woyke T."/>
            <person name="Ryan C.M."/>
            <person name="Banfield J.F."/>
        </authorList>
    </citation>
    <scope>NUCLEOTIDE SEQUENCE [LARGE SCALE GENOMIC DNA]</scope>
</reference>
<evidence type="ECO:0000313" key="2">
    <source>
        <dbReference type="EMBL" id="PIZ41683.1"/>
    </source>
</evidence>
<dbReference type="EMBL" id="PFNG01000046">
    <property type="protein sequence ID" value="PIZ41683.1"/>
    <property type="molecule type" value="Genomic_DNA"/>
</dbReference>
<feature type="domain" description="MoeA C-terminal" evidence="1">
    <location>
        <begin position="15"/>
        <end position="66"/>
    </location>
</feature>
<sequence length="71" mass="7725">MRRICNGVLEKLHLIVEKSDGGFNARLSGSQKSGSLRPMTLANGLMVVPEDVEEIKTGDKVTVELFEPIIG</sequence>
<gene>
    <name evidence="2" type="ORF">COY37_01945</name>
</gene>
<dbReference type="Gene3D" id="2.40.340.10">
    <property type="entry name" value="MoeA, C-terminal, domain IV"/>
    <property type="match status" value="1"/>
</dbReference>
<proteinExistence type="predicted"/>
<dbReference type="InterPro" id="IPR005111">
    <property type="entry name" value="MoeA_C_domain_IV"/>
</dbReference>
<dbReference type="GO" id="GO:0032324">
    <property type="term" value="P:molybdopterin cofactor biosynthetic process"/>
    <property type="evidence" value="ECO:0007669"/>
    <property type="project" value="InterPro"/>
</dbReference>
<comment type="caution">
    <text evidence="2">The sequence shown here is derived from an EMBL/GenBank/DDBJ whole genome shotgun (WGS) entry which is preliminary data.</text>
</comment>
<dbReference type="RefSeq" id="WP_286677679.1">
    <property type="nucleotide sequence ID" value="NZ_MNXI01000023.1"/>
</dbReference>